<dbReference type="Gene3D" id="1.10.357.10">
    <property type="entry name" value="Tetracycline Repressor, domain 2"/>
    <property type="match status" value="1"/>
</dbReference>
<protein>
    <submittedName>
        <fullName evidence="4">TetR family transcriptional regulator</fullName>
    </submittedName>
</protein>
<evidence type="ECO:0000259" key="3">
    <source>
        <dbReference type="Pfam" id="PF21943"/>
    </source>
</evidence>
<dbReference type="EMBL" id="LGUT01001310">
    <property type="protein sequence ID" value="KOG89201.1"/>
    <property type="molecule type" value="Genomic_DNA"/>
</dbReference>
<evidence type="ECO:0000256" key="2">
    <source>
        <dbReference type="ARBA" id="ARBA00023163"/>
    </source>
</evidence>
<sequence length="95" mass="10313">APEPGPRLRMMVRTWITAVEAASLIWLDEGKRPPVDELRDWLVDHFVAMLTATSASDEQTARVTRAALAMELPDGAAGRLARAVLPVVSDAAHLL</sequence>
<dbReference type="InterPro" id="IPR054129">
    <property type="entry name" value="DesT_TetR_C"/>
</dbReference>
<feature type="domain" description="DesT tetracyclin repressor-like C-terminal" evidence="3">
    <location>
        <begin position="2"/>
        <end position="49"/>
    </location>
</feature>
<comment type="caution">
    <text evidence="4">The sequence shown here is derived from an EMBL/GenBank/DDBJ whole genome shotgun (WGS) entry which is preliminary data.</text>
</comment>
<evidence type="ECO:0000313" key="4">
    <source>
        <dbReference type="EMBL" id="KOG89201.1"/>
    </source>
</evidence>
<accession>A0ABR5J7W0</accession>
<gene>
    <name evidence="4" type="ORF">ADK38_15600</name>
</gene>
<evidence type="ECO:0000256" key="1">
    <source>
        <dbReference type="ARBA" id="ARBA00023015"/>
    </source>
</evidence>
<dbReference type="Proteomes" id="UP000037020">
    <property type="component" value="Unassembled WGS sequence"/>
</dbReference>
<keyword evidence="2" id="KW-0804">Transcription</keyword>
<organism evidence="4 5">
    <name type="scientific">Streptomyces varsoviensis</name>
    <dbReference type="NCBI Taxonomy" id="67373"/>
    <lineage>
        <taxon>Bacteria</taxon>
        <taxon>Bacillati</taxon>
        <taxon>Actinomycetota</taxon>
        <taxon>Actinomycetes</taxon>
        <taxon>Kitasatosporales</taxon>
        <taxon>Streptomycetaceae</taxon>
        <taxon>Streptomyces</taxon>
    </lineage>
</organism>
<name>A0ABR5J7W0_9ACTN</name>
<feature type="non-terminal residue" evidence="4">
    <location>
        <position position="1"/>
    </location>
</feature>
<proteinExistence type="predicted"/>
<keyword evidence="5" id="KW-1185">Reference proteome</keyword>
<keyword evidence="1" id="KW-0805">Transcription regulation</keyword>
<evidence type="ECO:0000313" key="5">
    <source>
        <dbReference type="Proteomes" id="UP000037020"/>
    </source>
</evidence>
<reference evidence="4 5" key="1">
    <citation type="submission" date="2015-07" db="EMBL/GenBank/DDBJ databases">
        <authorList>
            <person name="Ju K.-S."/>
            <person name="Doroghazi J.R."/>
            <person name="Metcalf W.W."/>
        </authorList>
    </citation>
    <scope>NUCLEOTIDE SEQUENCE [LARGE SCALE GENOMIC DNA]</scope>
    <source>
        <strain evidence="4 5">NRRL B-3589</strain>
    </source>
</reference>
<dbReference type="Pfam" id="PF21943">
    <property type="entry name" value="TetR_C_46"/>
    <property type="match status" value="1"/>
</dbReference>